<organism evidence="2 3">
    <name type="scientific">Oryza meyeriana var. granulata</name>
    <dbReference type="NCBI Taxonomy" id="110450"/>
    <lineage>
        <taxon>Eukaryota</taxon>
        <taxon>Viridiplantae</taxon>
        <taxon>Streptophyta</taxon>
        <taxon>Embryophyta</taxon>
        <taxon>Tracheophyta</taxon>
        <taxon>Spermatophyta</taxon>
        <taxon>Magnoliopsida</taxon>
        <taxon>Liliopsida</taxon>
        <taxon>Poales</taxon>
        <taxon>Poaceae</taxon>
        <taxon>BOP clade</taxon>
        <taxon>Oryzoideae</taxon>
        <taxon>Oryzeae</taxon>
        <taxon>Oryzinae</taxon>
        <taxon>Oryza</taxon>
        <taxon>Oryza meyeriana</taxon>
    </lineage>
</organism>
<evidence type="ECO:0000313" key="2">
    <source>
        <dbReference type="EMBL" id="KAF0924634.1"/>
    </source>
</evidence>
<name>A0A6G1EJP2_9ORYZ</name>
<feature type="region of interest" description="Disordered" evidence="1">
    <location>
        <begin position="1"/>
        <end position="23"/>
    </location>
</feature>
<dbReference type="AlphaFoldDB" id="A0A6G1EJP2"/>
<dbReference type="Proteomes" id="UP000479710">
    <property type="component" value="Unassembled WGS sequence"/>
</dbReference>
<feature type="compositionally biased region" description="Low complexity" evidence="1">
    <location>
        <begin position="1"/>
        <end position="18"/>
    </location>
</feature>
<reference evidence="2 3" key="1">
    <citation type="submission" date="2019-11" db="EMBL/GenBank/DDBJ databases">
        <title>Whole genome sequence of Oryza granulata.</title>
        <authorList>
            <person name="Li W."/>
        </authorList>
    </citation>
    <scope>NUCLEOTIDE SEQUENCE [LARGE SCALE GENOMIC DNA]</scope>
    <source>
        <strain evidence="3">cv. Menghai</strain>
        <tissue evidence="2">Leaf</tissue>
    </source>
</reference>
<keyword evidence="3" id="KW-1185">Reference proteome</keyword>
<evidence type="ECO:0000256" key="1">
    <source>
        <dbReference type="SAM" id="MobiDB-lite"/>
    </source>
</evidence>
<evidence type="ECO:0000313" key="3">
    <source>
        <dbReference type="Proteomes" id="UP000479710"/>
    </source>
</evidence>
<proteinExistence type="predicted"/>
<sequence length="62" mass="6966">MPLSPASSTPESVSSAPEGTASKLIMRTAWERKTTSLIPKTSSFVKMKEIIEMNRTKRQRQK</sequence>
<protein>
    <submittedName>
        <fullName evidence="2">Uncharacterized protein</fullName>
    </submittedName>
</protein>
<comment type="caution">
    <text evidence="2">The sequence shown here is derived from an EMBL/GenBank/DDBJ whole genome shotgun (WGS) entry which is preliminary data.</text>
</comment>
<accession>A0A6G1EJP2</accession>
<gene>
    <name evidence="2" type="ORF">E2562_010237</name>
</gene>
<dbReference type="EMBL" id="SPHZ02000003">
    <property type="protein sequence ID" value="KAF0924634.1"/>
    <property type="molecule type" value="Genomic_DNA"/>
</dbReference>